<sequence length="169" mass="18764">MFPVSSTISLAVCSKCQVQGHLWYVPSLKYKVTCGMFQVSSTSSLVVMFQVSSTSSLVVCSKSQVQAHLRLCSKCQVQGHLWYVPSLSTSSLVVCIPVLKYKLNLYAPSLKYKLTVVCSLSQYKPTCGYVPSLKYKLTCGMLPSLKYKLTCGIFPVQVQAHLWYVPSLK</sequence>
<proteinExistence type="predicted"/>
<name>A0A9D4BW87_DREPO</name>
<dbReference type="AlphaFoldDB" id="A0A9D4BW87"/>
<dbReference type="Proteomes" id="UP000828390">
    <property type="component" value="Unassembled WGS sequence"/>
</dbReference>
<evidence type="ECO:0000313" key="1">
    <source>
        <dbReference type="EMBL" id="KAH3711707.1"/>
    </source>
</evidence>
<comment type="caution">
    <text evidence="1">The sequence shown here is derived from an EMBL/GenBank/DDBJ whole genome shotgun (WGS) entry which is preliminary data.</text>
</comment>
<reference evidence="1" key="2">
    <citation type="submission" date="2020-11" db="EMBL/GenBank/DDBJ databases">
        <authorList>
            <person name="McCartney M.A."/>
            <person name="Auch B."/>
            <person name="Kono T."/>
            <person name="Mallez S."/>
            <person name="Becker A."/>
            <person name="Gohl D.M."/>
            <person name="Silverstein K.A.T."/>
            <person name="Koren S."/>
            <person name="Bechman K.B."/>
            <person name="Herman A."/>
            <person name="Abrahante J.E."/>
            <person name="Garbe J."/>
        </authorList>
    </citation>
    <scope>NUCLEOTIDE SEQUENCE</scope>
    <source>
        <strain evidence="1">Duluth1</strain>
        <tissue evidence="1">Whole animal</tissue>
    </source>
</reference>
<accession>A0A9D4BW87</accession>
<dbReference type="EMBL" id="JAIWYP010000014">
    <property type="protein sequence ID" value="KAH3711707.1"/>
    <property type="molecule type" value="Genomic_DNA"/>
</dbReference>
<protein>
    <submittedName>
        <fullName evidence="1">Uncharacterized protein</fullName>
    </submittedName>
</protein>
<evidence type="ECO:0000313" key="2">
    <source>
        <dbReference type="Proteomes" id="UP000828390"/>
    </source>
</evidence>
<organism evidence="1 2">
    <name type="scientific">Dreissena polymorpha</name>
    <name type="common">Zebra mussel</name>
    <name type="synonym">Mytilus polymorpha</name>
    <dbReference type="NCBI Taxonomy" id="45954"/>
    <lineage>
        <taxon>Eukaryota</taxon>
        <taxon>Metazoa</taxon>
        <taxon>Spiralia</taxon>
        <taxon>Lophotrochozoa</taxon>
        <taxon>Mollusca</taxon>
        <taxon>Bivalvia</taxon>
        <taxon>Autobranchia</taxon>
        <taxon>Heteroconchia</taxon>
        <taxon>Euheterodonta</taxon>
        <taxon>Imparidentia</taxon>
        <taxon>Neoheterodontei</taxon>
        <taxon>Myida</taxon>
        <taxon>Dreissenoidea</taxon>
        <taxon>Dreissenidae</taxon>
        <taxon>Dreissena</taxon>
    </lineage>
</organism>
<gene>
    <name evidence="1" type="ORF">DPMN_071379</name>
</gene>
<reference evidence="1" key="1">
    <citation type="journal article" date="2019" name="bioRxiv">
        <title>The Genome of the Zebra Mussel, Dreissena polymorpha: A Resource for Invasive Species Research.</title>
        <authorList>
            <person name="McCartney M.A."/>
            <person name="Auch B."/>
            <person name="Kono T."/>
            <person name="Mallez S."/>
            <person name="Zhang Y."/>
            <person name="Obille A."/>
            <person name="Becker A."/>
            <person name="Abrahante J.E."/>
            <person name="Garbe J."/>
            <person name="Badalamenti J.P."/>
            <person name="Herman A."/>
            <person name="Mangelson H."/>
            <person name="Liachko I."/>
            <person name="Sullivan S."/>
            <person name="Sone E.D."/>
            <person name="Koren S."/>
            <person name="Silverstein K.A.T."/>
            <person name="Beckman K.B."/>
            <person name="Gohl D.M."/>
        </authorList>
    </citation>
    <scope>NUCLEOTIDE SEQUENCE</scope>
    <source>
        <strain evidence="1">Duluth1</strain>
        <tissue evidence="1">Whole animal</tissue>
    </source>
</reference>
<keyword evidence="2" id="KW-1185">Reference proteome</keyword>